<reference evidence="1 2" key="1">
    <citation type="journal article" date="2016" name="Sci. Rep.">
        <title>Peltaster fructicola genome reveals evolution from an invasive phytopathogen to an ectophytic parasite.</title>
        <authorList>
            <person name="Xu C."/>
            <person name="Chen H."/>
            <person name="Gleason M.L."/>
            <person name="Xu J.R."/>
            <person name="Liu H."/>
            <person name="Zhang R."/>
            <person name="Sun G."/>
        </authorList>
    </citation>
    <scope>NUCLEOTIDE SEQUENCE [LARGE SCALE GENOMIC DNA]</scope>
    <source>
        <strain evidence="1 2">LNHT1506</strain>
    </source>
</reference>
<name>A0A6H0Y3C9_9PEZI</name>
<gene>
    <name evidence="1" type="ORF">AMS68_006973</name>
</gene>
<proteinExistence type="predicted"/>
<organism evidence="1 2">
    <name type="scientific">Peltaster fructicola</name>
    <dbReference type="NCBI Taxonomy" id="286661"/>
    <lineage>
        <taxon>Eukaryota</taxon>
        <taxon>Fungi</taxon>
        <taxon>Dikarya</taxon>
        <taxon>Ascomycota</taxon>
        <taxon>Pezizomycotina</taxon>
        <taxon>Dothideomycetes</taxon>
        <taxon>Dothideomycetes incertae sedis</taxon>
        <taxon>Peltaster</taxon>
    </lineage>
</organism>
<keyword evidence="2" id="KW-1185">Reference proteome</keyword>
<dbReference type="PANTHER" id="PTHR37012">
    <property type="entry name" value="B-ZIP TRANSCRIPTION FACTOR (EUROFUNG)-RELATED"/>
    <property type="match status" value="1"/>
</dbReference>
<dbReference type="Proteomes" id="UP000503462">
    <property type="component" value="Chromosome 5"/>
</dbReference>
<dbReference type="PANTHER" id="PTHR37012:SF2">
    <property type="entry name" value="BZIP DOMAIN-CONTAINING PROTEIN-RELATED"/>
    <property type="match status" value="1"/>
</dbReference>
<dbReference type="OrthoDB" id="2985014at2759"/>
<dbReference type="InterPro" id="IPR021833">
    <property type="entry name" value="DUF3425"/>
</dbReference>
<dbReference type="EMBL" id="CP051143">
    <property type="protein sequence ID" value="QIX01456.1"/>
    <property type="molecule type" value="Genomic_DNA"/>
</dbReference>
<evidence type="ECO:0000313" key="2">
    <source>
        <dbReference type="Proteomes" id="UP000503462"/>
    </source>
</evidence>
<dbReference type="Pfam" id="PF11905">
    <property type="entry name" value="DUF3425"/>
    <property type="match status" value="1"/>
</dbReference>
<accession>A0A6H0Y3C9</accession>
<sequence>MDDISSIPDSPIATSTPTLYDVSVMPHASQILSALLNSTDEGSTGMLAALRVGLPWKEVDRVNHSTILLQESPQPWLDTAPPALSHEQHEHANVGLSDMTYSMLFSFDRRIWMRELVRYNKSSHATPNAEYIQVVADPMADSDATTFEAPSAAVNGPSNSGLRWTYQVPLCAVASMVDIGDLRCPFVKMYLDMSAAINMGMNVQTLFGSHAHISALSSEETYMKAPRLSQGIASMVNSMKLEGDEGHVPRTRCALMWLYWLLWRWLLDTSAASFQALPRMLRPTPWQMTVAHPLVFDFVTSPGLRDHLCQQGVLECKWLTAACASLSCDDTPEDFYYIDPFTGELDISLAGKAHICRPDSWSFGPDMRQFFYNIDMYMRVRPPATAR</sequence>
<evidence type="ECO:0000313" key="1">
    <source>
        <dbReference type="EMBL" id="QIX01456.1"/>
    </source>
</evidence>
<dbReference type="AlphaFoldDB" id="A0A6H0Y3C9"/>
<protein>
    <submittedName>
        <fullName evidence="1">Uncharacterized protein</fullName>
    </submittedName>
</protein>